<accession>A0ABQ6A419</accession>
<evidence type="ECO:0000313" key="3">
    <source>
        <dbReference type="Proteomes" id="UP001156641"/>
    </source>
</evidence>
<keyword evidence="1" id="KW-0812">Transmembrane</keyword>
<sequence length="164" mass="16946">MKIQHITKRSAVFKRRSADRGEANIKRHPMNFLERAALAVPFGATALLSMAGHAMAQATSPAGGLGAQVNTMSSEGLNAGSLLFGTGCYLAAALCFGFGVWALWQSRQPQNRETGYVGRGIAGLVLCGLFATAGVWINKASISASGGAATINTTPQMVQFGAGG</sequence>
<evidence type="ECO:0000313" key="2">
    <source>
        <dbReference type="EMBL" id="GLR66581.1"/>
    </source>
</evidence>
<dbReference type="EMBL" id="BSOS01000026">
    <property type="protein sequence ID" value="GLR66581.1"/>
    <property type="molecule type" value="Genomic_DNA"/>
</dbReference>
<protein>
    <submittedName>
        <fullName evidence="2">Uncharacterized protein</fullName>
    </submittedName>
</protein>
<keyword evidence="1" id="KW-0472">Membrane</keyword>
<proteinExistence type="predicted"/>
<dbReference type="RefSeq" id="WP_284257281.1">
    <property type="nucleotide sequence ID" value="NZ_BSOS01000026.1"/>
</dbReference>
<feature type="transmembrane region" description="Helical" evidence="1">
    <location>
        <begin position="116"/>
        <end position="137"/>
    </location>
</feature>
<evidence type="ECO:0000256" key="1">
    <source>
        <dbReference type="SAM" id="Phobius"/>
    </source>
</evidence>
<name>A0ABQ6A419_9PROT</name>
<gene>
    <name evidence="2" type="ORF">GCM10010909_12610</name>
</gene>
<feature type="transmembrane region" description="Helical" evidence="1">
    <location>
        <begin position="82"/>
        <end position="104"/>
    </location>
</feature>
<keyword evidence="3" id="KW-1185">Reference proteome</keyword>
<reference evidence="3" key="1">
    <citation type="journal article" date="2019" name="Int. J. Syst. Evol. Microbiol.">
        <title>The Global Catalogue of Microorganisms (GCM) 10K type strain sequencing project: providing services to taxonomists for standard genome sequencing and annotation.</title>
        <authorList>
            <consortium name="The Broad Institute Genomics Platform"/>
            <consortium name="The Broad Institute Genome Sequencing Center for Infectious Disease"/>
            <person name="Wu L."/>
            <person name="Ma J."/>
        </authorList>
    </citation>
    <scope>NUCLEOTIDE SEQUENCE [LARGE SCALE GENOMIC DNA]</scope>
    <source>
        <strain evidence="3">NBRC 112502</strain>
    </source>
</reference>
<dbReference type="Proteomes" id="UP001156641">
    <property type="component" value="Unassembled WGS sequence"/>
</dbReference>
<organism evidence="2 3">
    <name type="scientific">Acidocella aquatica</name>
    <dbReference type="NCBI Taxonomy" id="1922313"/>
    <lineage>
        <taxon>Bacteria</taxon>
        <taxon>Pseudomonadati</taxon>
        <taxon>Pseudomonadota</taxon>
        <taxon>Alphaproteobacteria</taxon>
        <taxon>Acetobacterales</taxon>
        <taxon>Acidocellaceae</taxon>
        <taxon>Acidocella</taxon>
    </lineage>
</organism>
<keyword evidence="1" id="KW-1133">Transmembrane helix</keyword>
<comment type="caution">
    <text evidence="2">The sequence shown here is derived from an EMBL/GenBank/DDBJ whole genome shotgun (WGS) entry which is preliminary data.</text>
</comment>